<dbReference type="PANTHER" id="PTHR12741:SF48">
    <property type="entry name" value="1,3-BETA-GLUCAN SYNTHASE COMPONENT FKS1-RELATED"/>
    <property type="match status" value="1"/>
</dbReference>
<dbReference type="Proteomes" id="UP001165090">
    <property type="component" value="Unassembled WGS sequence"/>
</dbReference>
<name>A0ABQ5SHC6_9CHLO</name>
<gene>
    <name evidence="3" type="ORF">VaNZ11_013566</name>
</gene>
<accession>A0ABQ5SHC6</accession>
<keyword evidence="4" id="KW-1185">Reference proteome</keyword>
<evidence type="ECO:0000313" key="3">
    <source>
        <dbReference type="EMBL" id="GLI69026.1"/>
    </source>
</evidence>
<proteinExistence type="predicted"/>
<keyword evidence="2" id="KW-1133">Transmembrane helix</keyword>
<evidence type="ECO:0000313" key="4">
    <source>
        <dbReference type="Proteomes" id="UP001165090"/>
    </source>
</evidence>
<comment type="caution">
    <text evidence="3">The sequence shown here is derived from an EMBL/GenBank/DDBJ whole genome shotgun (WGS) entry which is preliminary data.</text>
</comment>
<feature type="region of interest" description="Disordered" evidence="1">
    <location>
        <begin position="159"/>
        <end position="225"/>
    </location>
</feature>
<keyword evidence="2" id="KW-0472">Membrane</keyword>
<feature type="compositionally biased region" description="Low complexity" evidence="1">
    <location>
        <begin position="206"/>
        <end position="225"/>
    </location>
</feature>
<dbReference type="EMBL" id="BSDZ01000080">
    <property type="protein sequence ID" value="GLI69026.1"/>
    <property type="molecule type" value="Genomic_DNA"/>
</dbReference>
<dbReference type="PANTHER" id="PTHR12741">
    <property type="entry name" value="LYST-INTERACTING PROTEIN LIP5 DOPAMINE RESPONSIVE PROTEIN DRG-1"/>
    <property type="match status" value="1"/>
</dbReference>
<feature type="non-terminal residue" evidence="3">
    <location>
        <position position="225"/>
    </location>
</feature>
<keyword evidence="2" id="KW-0812">Transmembrane</keyword>
<feature type="transmembrane region" description="Helical" evidence="2">
    <location>
        <begin position="89"/>
        <end position="110"/>
    </location>
</feature>
<organism evidence="3 4">
    <name type="scientific">Volvox africanus</name>
    <dbReference type="NCBI Taxonomy" id="51714"/>
    <lineage>
        <taxon>Eukaryota</taxon>
        <taxon>Viridiplantae</taxon>
        <taxon>Chlorophyta</taxon>
        <taxon>core chlorophytes</taxon>
        <taxon>Chlorophyceae</taxon>
        <taxon>CS clade</taxon>
        <taxon>Chlamydomonadales</taxon>
        <taxon>Volvocaceae</taxon>
        <taxon>Volvox</taxon>
    </lineage>
</organism>
<evidence type="ECO:0000256" key="1">
    <source>
        <dbReference type="SAM" id="MobiDB-lite"/>
    </source>
</evidence>
<sequence>ESMCRRDVVDPLLYALGVSEDALAFGEVLDIWRALTELGCTCPAEPSMPGHVDPSPKPFDAQIAANFWSSEVFVKTFRERRSWAAIFRAFFRVYCLQLVLVTLIMAAAFAPGDAGALSSAVITHAWLSAAERIANWWLSRNPPDPLLIRQEKKARAEAQALAAGMASPDSGGEDDGGGTKNRDRGASIAGSRGGRLRSGRGTLAHAEASGLAGETSAAAAGAAAG</sequence>
<reference evidence="3 4" key="1">
    <citation type="journal article" date="2023" name="IScience">
        <title>Expanded male sex-determining region conserved during the evolution of homothallism in the green alga Volvox.</title>
        <authorList>
            <person name="Yamamoto K."/>
            <person name="Matsuzaki R."/>
            <person name="Mahakham W."/>
            <person name="Heman W."/>
            <person name="Sekimoto H."/>
            <person name="Kawachi M."/>
            <person name="Minakuchi Y."/>
            <person name="Toyoda A."/>
            <person name="Nozaki H."/>
        </authorList>
    </citation>
    <scope>NUCLEOTIDE SEQUENCE [LARGE SCALE GENOMIC DNA]</scope>
    <source>
        <strain evidence="3 4">NIES-4468</strain>
    </source>
</reference>
<protein>
    <submittedName>
        <fullName evidence="3">Uncharacterized protein</fullName>
    </submittedName>
</protein>
<feature type="non-terminal residue" evidence="3">
    <location>
        <position position="1"/>
    </location>
</feature>
<evidence type="ECO:0000256" key="2">
    <source>
        <dbReference type="SAM" id="Phobius"/>
    </source>
</evidence>